<dbReference type="Pfam" id="PF00440">
    <property type="entry name" value="TetR_N"/>
    <property type="match status" value="1"/>
</dbReference>
<dbReference type="InterPro" id="IPR050109">
    <property type="entry name" value="HTH-type_TetR-like_transc_reg"/>
</dbReference>
<dbReference type="InterPro" id="IPR001647">
    <property type="entry name" value="HTH_TetR"/>
</dbReference>
<dbReference type="Gene3D" id="1.10.357.10">
    <property type="entry name" value="Tetracycline Repressor, domain 2"/>
    <property type="match status" value="1"/>
</dbReference>
<evidence type="ECO:0000259" key="3">
    <source>
        <dbReference type="PROSITE" id="PS50977"/>
    </source>
</evidence>
<reference evidence="4" key="2">
    <citation type="submission" date="2023-12" db="EMBL/GenBank/DDBJ databases">
        <authorList>
            <person name="Sun Q."/>
            <person name="Inoue M."/>
        </authorList>
    </citation>
    <scope>NUCLEOTIDE SEQUENCE</scope>
    <source>
        <strain evidence="4">JCM 17590</strain>
    </source>
</reference>
<evidence type="ECO:0000313" key="5">
    <source>
        <dbReference type="Proteomes" id="UP001415169"/>
    </source>
</evidence>
<reference evidence="4" key="1">
    <citation type="journal article" date="2014" name="Int. J. Syst. Evol. Microbiol.">
        <title>Complete genome of a new Firmicutes species belonging to the dominant human colonic microbiota ('Ruminococcus bicirculans') reveals two chromosomes and a selective capacity to utilize plant glucans.</title>
        <authorList>
            <consortium name="NISC Comparative Sequencing Program"/>
            <person name="Wegmann U."/>
            <person name="Louis P."/>
            <person name="Goesmann A."/>
            <person name="Henrissat B."/>
            <person name="Duncan S.H."/>
            <person name="Flint H.J."/>
        </authorList>
    </citation>
    <scope>NUCLEOTIDE SEQUENCE</scope>
    <source>
        <strain evidence="4">JCM 17590</strain>
    </source>
</reference>
<dbReference type="SUPFAM" id="SSF46689">
    <property type="entry name" value="Homeodomain-like"/>
    <property type="match status" value="1"/>
</dbReference>
<evidence type="ECO:0000313" key="4">
    <source>
        <dbReference type="EMBL" id="GAA4165713.1"/>
    </source>
</evidence>
<dbReference type="Proteomes" id="UP001415169">
    <property type="component" value="Unassembled WGS sequence"/>
</dbReference>
<dbReference type="InterPro" id="IPR009057">
    <property type="entry name" value="Homeodomain-like_sf"/>
</dbReference>
<organism evidence="4 5">
    <name type="scientific">Gryllotalpicola daejeonensis</name>
    <dbReference type="NCBI Taxonomy" id="993087"/>
    <lineage>
        <taxon>Bacteria</taxon>
        <taxon>Bacillati</taxon>
        <taxon>Actinomycetota</taxon>
        <taxon>Actinomycetes</taxon>
        <taxon>Micrococcales</taxon>
        <taxon>Microbacteriaceae</taxon>
        <taxon>Gryllotalpicola</taxon>
    </lineage>
</organism>
<comment type="caution">
    <text evidence="4">The sequence shown here is derived from an EMBL/GenBank/DDBJ whole genome shotgun (WGS) entry which is preliminary data.</text>
</comment>
<protein>
    <submittedName>
        <fullName evidence="4">TetR/AcrR family transcriptional regulator</fullName>
    </submittedName>
</protein>
<dbReference type="PROSITE" id="PS50977">
    <property type="entry name" value="HTH_TETR_2"/>
    <property type="match status" value="1"/>
</dbReference>
<dbReference type="PANTHER" id="PTHR30055">
    <property type="entry name" value="HTH-TYPE TRANSCRIPTIONAL REGULATOR RUTR"/>
    <property type="match status" value="1"/>
</dbReference>
<sequence>MDAPADDPRAARSKRALIAAVTGLLDEHDLDELSITQVVAAAGVTRPTFYQHFGDLTELARAAAVARLDTEFERHPAPAEAPRSGTSGVSHVESVVRDLLEHLAAHRAFYRRVLHGPRSGAAVDAAVDLVARRILERSLPLLGSAAGSDDSDPESEELRDSVVIVSGGIVWLLSGWLGTPLTGRDSVEAMAHRISVQLVRLGQSAPDR</sequence>
<dbReference type="EMBL" id="BAABBV010000002">
    <property type="protein sequence ID" value="GAA4165713.1"/>
    <property type="molecule type" value="Genomic_DNA"/>
</dbReference>
<accession>A0ABP7ZND2</accession>
<dbReference type="RefSeq" id="WP_344792635.1">
    <property type="nucleotide sequence ID" value="NZ_BAABBV010000002.1"/>
</dbReference>
<keyword evidence="5" id="KW-1185">Reference proteome</keyword>
<feature type="DNA-binding region" description="H-T-H motif" evidence="2">
    <location>
        <begin position="34"/>
        <end position="53"/>
    </location>
</feature>
<feature type="domain" description="HTH tetR-type" evidence="3">
    <location>
        <begin position="11"/>
        <end position="71"/>
    </location>
</feature>
<proteinExistence type="predicted"/>
<gene>
    <name evidence="4" type="ORF">GCM10022286_29340</name>
</gene>
<dbReference type="PANTHER" id="PTHR30055:SF239">
    <property type="entry name" value="TRANSCRIPTIONAL REGULATORY PROTEIN"/>
    <property type="match status" value="1"/>
</dbReference>
<evidence type="ECO:0000256" key="1">
    <source>
        <dbReference type="ARBA" id="ARBA00023125"/>
    </source>
</evidence>
<evidence type="ECO:0000256" key="2">
    <source>
        <dbReference type="PROSITE-ProRule" id="PRU00335"/>
    </source>
</evidence>
<name>A0ABP7ZND2_9MICO</name>
<keyword evidence="1 2" id="KW-0238">DNA-binding</keyword>